<proteinExistence type="predicted"/>
<dbReference type="AlphaFoldDB" id="A0A5J5LE67"/>
<evidence type="ECO:0000259" key="2">
    <source>
        <dbReference type="PROSITE" id="PS50157"/>
    </source>
</evidence>
<dbReference type="InterPro" id="IPR013087">
    <property type="entry name" value="Znf_C2H2_type"/>
</dbReference>
<evidence type="ECO:0000313" key="3">
    <source>
        <dbReference type="EMBL" id="KAA9404552.1"/>
    </source>
</evidence>
<feature type="region of interest" description="Disordered" evidence="1">
    <location>
        <begin position="86"/>
        <end position="140"/>
    </location>
</feature>
<feature type="compositionally biased region" description="Low complexity" evidence="1">
    <location>
        <begin position="319"/>
        <end position="330"/>
    </location>
</feature>
<dbReference type="PROSITE" id="PS50157">
    <property type="entry name" value="ZINC_FINGER_C2H2_2"/>
    <property type="match status" value="1"/>
</dbReference>
<feature type="compositionally biased region" description="Polar residues" evidence="1">
    <location>
        <begin position="393"/>
        <end position="408"/>
    </location>
</feature>
<feature type="region of interest" description="Disordered" evidence="1">
    <location>
        <begin position="377"/>
        <end position="408"/>
    </location>
</feature>
<evidence type="ECO:0000256" key="1">
    <source>
        <dbReference type="SAM" id="MobiDB-lite"/>
    </source>
</evidence>
<dbReference type="EMBL" id="RQWK01000004">
    <property type="protein sequence ID" value="KAA9404552.1"/>
    <property type="molecule type" value="Genomic_DNA"/>
</dbReference>
<feature type="compositionally biased region" description="Low complexity" evidence="1">
    <location>
        <begin position="1"/>
        <end position="15"/>
    </location>
</feature>
<feature type="region of interest" description="Disordered" evidence="1">
    <location>
        <begin position="1"/>
        <end position="30"/>
    </location>
</feature>
<dbReference type="Gene3D" id="2.40.50.140">
    <property type="entry name" value="Nucleic acid-binding proteins"/>
    <property type="match status" value="1"/>
</dbReference>
<feature type="compositionally biased region" description="Basic and acidic residues" evidence="1">
    <location>
        <begin position="86"/>
        <end position="118"/>
    </location>
</feature>
<feature type="region of interest" description="Disordered" evidence="1">
    <location>
        <begin position="303"/>
        <end position="342"/>
    </location>
</feature>
<dbReference type="Proteomes" id="UP000326244">
    <property type="component" value="Unassembled WGS sequence"/>
</dbReference>
<dbReference type="PROSITE" id="PS00028">
    <property type="entry name" value="ZINC_FINGER_C2H2_1"/>
    <property type="match status" value="1"/>
</dbReference>
<dbReference type="InterPro" id="IPR012340">
    <property type="entry name" value="NA-bd_OB-fold"/>
</dbReference>
<name>A0A5J5LE67_HALHI</name>
<gene>
    <name evidence="3" type="ORF">EGO51_18780</name>
</gene>
<organism evidence="3 4">
    <name type="scientific">Haloarcula hispanica</name>
    <dbReference type="NCBI Taxonomy" id="51589"/>
    <lineage>
        <taxon>Archaea</taxon>
        <taxon>Methanobacteriati</taxon>
        <taxon>Methanobacteriota</taxon>
        <taxon>Stenosarchaea group</taxon>
        <taxon>Halobacteria</taxon>
        <taxon>Halobacteriales</taxon>
        <taxon>Haloarculaceae</taxon>
        <taxon>Haloarcula</taxon>
    </lineage>
</organism>
<reference evidence="3 4" key="1">
    <citation type="submission" date="2018-11" db="EMBL/GenBank/DDBJ databases">
        <title>Genomic analysis of Haloarcula hispanica CBA1121.</title>
        <authorList>
            <person name="Kim Y.B."/>
            <person name="Roh S.W."/>
        </authorList>
    </citation>
    <scope>NUCLEOTIDE SEQUENCE [LARGE SCALE GENOMIC DNA]</scope>
    <source>
        <strain evidence="3 4">CBA1121</strain>
    </source>
</reference>
<accession>A0A5J5LE67</accession>
<sequence>MYASNSSGKKASASNQTVSLSAHVEGGPEQLLEAVAETENGDELDFRMNRGSDSRGNFYARQEEAYDYDWTRSTEVGPDRRFGETLEQQEERHGREAEQARHSEVARAHVDGADREASARQLTDAETERADGFRSPADPRQWMDRDTLARVNQQAATLADKTSLSRAAASRRLAALVSGQMGDCNSLYDASFTVLDEAQNDLQVPTPIDEVSPYGYECTVEGEVTHIIAEPDARNQYQVLYIEDNEGTSAKVTVWGKSMHGGEMVRTLHEGDRVRISGGKPDDYNGIKTVAVTSDTLMCVIERGDGPAPTGHGSSMFGSSGESPAAASWEAESDTHQWANEQDSDRAVAVTLGKARCPECSDLFDTEHGAATHQGMVHSDDEAENEGDGPVTVFTSTYRDVKNGQTAD</sequence>
<comment type="caution">
    <text evidence="3">The sequence shown here is derived from an EMBL/GenBank/DDBJ whole genome shotgun (WGS) entry which is preliminary data.</text>
</comment>
<protein>
    <recommendedName>
        <fullName evidence="2">C2H2-type domain-containing protein</fullName>
    </recommendedName>
</protein>
<evidence type="ECO:0000313" key="4">
    <source>
        <dbReference type="Proteomes" id="UP000326244"/>
    </source>
</evidence>
<feature type="domain" description="C2H2-type" evidence="2">
    <location>
        <begin position="355"/>
        <end position="383"/>
    </location>
</feature>
<dbReference type="RefSeq" id="WP_151104286.1">
    <property type="nucleotide sequence ID" value="NZ_RQWK01000004.1"/>
</dbReference>
<dbReference type="SUPFAM" id="SSF50249">
    <property type="entry name" value="Nucleic acid-binding proteins"/>
    <property type="match status" value="1"/>
</dbReference>